<dbReference type="Gene3D" id="1.10.1060.10">
    <property type="entry name" value="Alpha-helical ferredoxin"/>
    <property type="match status" value="1"/>
</dbReference>
<dbReference type="InterPro" id="IPR036318">
    <property type="entry name" value="FAD-bd_PCMH-like_sf"/>
</dbReference>
<keyword evidence="9" id="KW-0411">Iron-sulfur</keyword>
<dbReference type="InterPro" id="IPR016169">
    <property type="entry name" value="FAD-bd_PCMH_sub2"/>
</dbReference>
<dbReference type="InterPro" id="IPR017900">
    <property type="entry name" value="4Fe4S_Fe_S_CS"/>
</dbReference>
<dbReference type="EMBL" id="FORX01000013">
    <property type="protein sequence ID" value="SFK07388.1"/>
    <property type="molecule type" value="Genomic_DNA"/>
</dbReference>
<evidence type="ECO:0000313" key="13">
    <source>
        <dbReference type="EMBL" id="SFK07388.1"/>
    </source>
</evidence>
<dbReference type="AlphaFoldDB" id="A0A1I3WIN4"/>
<dbReference type="STRING" id="52560.SAMN04488082_11364"/>
<dbReference type="InterPro" id="IPR004113">
    <property type="entry name" value="FAD-bd_oxidored_4_C"/>
</dbReference>
<evidence type="ECO:0000256" key="10">
    <source>
        <dbReference type="ARBA" id="ARBA00038897"/>
    </source>
</evidence>
<dbReference type="PROSITE" id="PS00198">
    <property type="entry name" value="4FE4S_FER_1"/>
    <property type="match status" value="1"/>
</dbReference>
<evidence type="ECO:0000256" key="6">
    <source>
        <dbReference type="ARBA" id="ARBA00022946"/>
    </source>
</evidence>
<dbReference type="GO" id="GO:0051536">
    <property type="term" value="F:iron-sulfur cluster binding"/>
    <property type="evidence" value="ECO:0007669"/>
    <property type="project" value="UniProtKB-KW"/>
</dbReference>
<keyword evidence="3" id="KW-0285">Flavoprotein</keyword>
<keyword evidence="6" id="KW-0809">Transit peptide</keyword>
<dbReference type="Pfam" id="PF02754">
    <property type="entry name" value="CCG"/>
    <property type="match status" value="1"/>
</dbReference>
<dbReference type="EC" id="1.1.2.4" evidence="10"/>
<name>A0A1I3WIN4_9BACT</name>
<organism evidence="13 14">
    <name type="scientific">Desulfomicrobium apsheronum</name>
    <dbReference type="NCBI Taxonomy" id="52560"/>
    <lineage>
        <taxon>Bacteria</taxon>
        <taxon>Pseudomonadati</taxon>
        <taxon>Thermodesulfobacteriota</taxon>
        <taxon>Desulfovibrionia</taxon>
        <taxon>Desulfovibrionales</taxon>
        <taxon>Desulfomicrobiaceae</taxon>
        <taxon>Desulfomicrobium</taxon>
    </lineage>
</organism>
<evidence type="ECO:0000256" key="7">
    <source>
        <dbReference type="ARBA" id="ARBA00023002"/>
    </source>
</evidence>
<evidence type="ECO:0000256" key="2">
    <source>
        <dbReference type="ARBA" id="ARBA00008000"/>
    </source>
</evidence>
<keyword evidence="8" id="KW-0408">Iron</keyword>
<evidence type="ECO:0000256" key="1">
    <source>
        <dbReference type="ARBA" id="ARBA00001974"/>
    </source>
</evidence>
<gene>
    <name evidence="13" type="ORF">SAMN04488082_11364</name>
</gene>
<evidence type="ECO:0000256" key="4">
    <source>
        <dbReference type="ARBA" id="ARBA00022723"/>
    </source>
</evidence>
<dbReference type="GO" id="GO:1903457">
    <property type="term" value="P:lactate catabolic process"/>
    <property type="evidence" value="ECO:0007669"/>
    <property type="project" value="TreeGrafter"/>
</dbReference>
<dbReference type="Proteomes" id="UP000198635">
    <property type="component" value="Unassembled WGS sequence"/>
</dbReference>
<comment type="similarity">
    <text evidence="2">Belongs to the FAD-binding oxidoreductase/transferase type 4 family.</text>
</comment>
<feature type="domain" description="FAD-binding PCMH-type" evidence="12">
    <location>
        <begin position="37"/>
        <end position="266"/>
    </location>
</feature>
<dbReference type="PROSITE" id="PS51379">
    <property type="entry name" value="4FE4S_FER_2"/>
    <property type="match status" value="1"/>
</dbReference>
<dbReference type="SUPFAM" id="SSF56176">
    <property type="entry name" value="FAD-binding/transporter-associated domain-like"/>
    <property type="match status" value="1"/>
</dbReference>
<dbReference type="SUPFAM" id="SSF55103">
    <property type="entry name" value="FAD-linked oxidases, C-terminal domain"/>
    <property type="match status" value="1"/>
</dbReference>
<evidence type="ECO:0000313" key="14">
    <source>
        <dbReference type="Proteomes" id="UP000198635"/>
    </source>
</evidence>
<dbReference type="RefSeq" id="WP_092376242.1">
    <property type="nucleotide sequence ID" value="NZ_FORX01000013.1"/>
</dbReference>
<dbReference type="InterPro" id="IPR009051">
    <property type="entry name" value="Helical_ferredxn"/>
</dbReference>
<feature type="domain" description="4Fe-4S ferredoxin-type" evidence="11">
    <location>
        <begin position="531"/>
        <end position="561"/>
    </location>
</feature>
<reference evidence="14" key="1">
    <citation type="submission" date="2016-10" db="EMBL/GenBank/DDBJ databases">
        <authorList>
            <person name="Varghese N."/>
            <person name="Submissions S."/>
        </authorList>
    </citation>
    <scope>NUCLEOTIDE SEQUENCE [LARGE SCALE GENOMIC DNA]</scope>
    <source>
        <strain evidence="14">DSM 5918</strain>
    </source>
</reference>
<evidence type="ECO:0000256" key="8">
    <source>
        <dbReference type="ARBA" id="ARBA00023004"/>
    </source>
</evidence>
<proteinExistence type="inferred from homology"/>
<dbReference type="InterPro" id="IPR016171">
    <property type="entry name" value="Vanillyl_alc_oxidase_C-sub2"/>
</dbReference>
<dbReference type="InterPro" id="IPR004017">
    <property type="entry name" value="Cys_rich_dom"/>
</dbReference>
<dbReference type="SUPFAM" id="SSF46548">
    <property type="entry name" value="alpha-helical ferredoxin"/>
    <property type="match status" value="1"/>
</dbReference>
<dbReference type="GO" id="GO:0046872">
    <property type="term" value="F:metal ion binding"/>
    <property type="evidence" value="ECO:0007669"/>
    <property type="project" value="UniProtKB-KW"/>
</dbReference>
<evidence type="ECO:0000259" key="12">
    <source>
        <dbReference type="PROSITE" id="PS51387"/>
    </source>
</evidence>
<dbReference type="Gene3D" id="1.10.45.10">
    <property type="entry name" value="Vanillyl-alcohol Oxidase, Chain A, domain 4"/>
    <property type="match status" value="1"/>
</dbReference>
<comment type="cofactor">
    <cofactor evidence="1">
        <name>FAD</name>
        <dbReference type="ChEBI" id="CHEBI:57692"/>
    </cofactor>
</comment>
<evidence type="ECO:0000256" key="3">
    <source>
        <dbReference type="ARBA" id="ARBA00022630"/>
    </source>
</evidence>
<evidence type="ECO:0000259" key="11">
    <source>
        <dbReference type="PROSITE" id="PS51379"/>
    </source>
</evidence>
<dbReference type="PANTHER" id="PTHR11748:SF111">
    <property type="entry name" value="D-LACTATE DEHYDROGENASE, MITOCHONDRIAL-RELATED"/>
    <property type="match status" value="1"/>
</dbReference>
<dbReference type="GO" id="GO:0004458">
    <property type="term" value="F:D-lactate dehydrogenase (cytochrome) activity"/>
    <property type="evidence" value="ECO:0007669"/>
    <property type="project" value="UniProtKB-EC"/>
</dbReference>
<dbReference type="Pfam" id="PF02913">
    <property type="entry name" value="FAD-oxidase_C"/>
    <property type="match status" value="1"/>
</dbReference>
<sequence length="937" mass="102062">MPLPSSLAAALARIVPAERLHLDAVRARVFALDASIYQPRAKAVIDLENETEIQNLLATLREHGSGVTFRGAGTSLNGQATGEEIVARIRGPFWRRHEILYEGRTIRLHCGLTGGEADAALAPLGRRIGPDPASASAASIGGMVANNAAGMCCTVDQNTFATMRHMRLILADGTILDTEDPDSVAALRINHAHVLERLRELRGRIMADPAMVERIRRKYSIKNTTGYAINALTEFDDPLDMLTHLMIGSEGTLGFVSSVTLATVPVHPLRATALMIFPDLNAAARAVMALRGGCPVQAAELLDRTSIRAVEGLPSAPPILRELGDEACAVLMETRAESSDTLARNTEAILSALADIEQVVPPRFTTDPAECERLWAVRRGLFSAVTSFRAADEFVITEDINIPVERLAEGCAAFQRLFKRHGYDAGIMGHAFHGNFHFTLPTRISDPAELRRLHGFLDDLATLITQDFDGSLKAEHGTGRAIAPYVRQEWGDPIHAIMREIKKLLDPHGILNPGVMFNEDPNAHLEGLKLPLTSHQKIDMCVDCGFCEPVCPSRHIAFTPRQRIAAWREITRLEQDGRDDEARQWRAAFTELGESTCATDGLCTTRCPLSIDVASFIRDLRHDAATPIARTAAGSVAAHFTAATSLVRGVLGAADLAHLALGDQKMEAVSRILTRLSGNRLPLWQKHLPRAAASIPGKPGCATDRDVVVYLPSCATRTMGDTREDHLPPLPEVTRLLLERAGFTVRIPGNVNELCCGKAFETKGLFDQARSKILELESALREASENGRHPILCDTSPCLARMKKELKGLALFEPIEFAQIFLLPRLRLKPARRAIALHPTCSTRLMGLTEAFTDLAHRLAARVVLPEGILCCGFSGDKGFHRPDLNASALAGLAAQVAQCGEGYSTSRTCEIGLSLHGGIPYRNILYLLEECSRPDE</sequence>
<keyword evidence="5" id="KW-0274">FAD</keyword>
<dbReference type="InterPro" id="IPR017896">
    <property type="entry name" value="4Fe4S_Fe-S-bd"/>
</dbReference>
<dbReference type="PROSITE" id="PS51387">
    <property type="entry name" value="FAD_PCMH"/>
    <property type="match status" value="1"/>
</dbReference>
<accession>A0A1I3WIN4</accession>
<evidence type="ECO:0000256" key="5">
    <source>
        <dbReference type="ARBA" id="ARBA00022827"/>
    </source>
</evidence>
<evidence type="ECO:0000256" key="9">
    <source>
        <dbReference type="ARBA" id="ARBA00023014"/>
    </source>
</evidence>
<dbReference type="Gene3D" id="3.30.70.2190">
    <property type="match status" value="1"/>
</dbReference>
<dbReference type="Gene3D" id="3.30.70.2740">
    <property type="match status" value="1"/>
</dbReference>
<dbReference type="InterPro" id="IPR016166">
    <property type="entry name" value="FAD-bd_PCMH"/>
</dbReference>
<dbReference type="OrthoDB" id="9811557at2"/>
<dbReference type="InterPro" id="IPR006094">
    <property type="entry name" value="Oxid_FAD_bind_N"/>
</dbReference>
<dbReference type="Pfam" id="PF01565">
    <property type="entry name" value="FAD_binding_4"/>
    <property type="match status" value="1"/>
</dbReference>
<keyword evidence="14" id="KW-1185">Reference proteome</keyword>
<dbReference type="PANTHER" id="PTHR11748">
    <property type="entry name" value="D-LACTATE DEHYDROGENASE"/>
    <property type="match status" value="1"/>
</dbReference>
<keyword evidence="4" id="KW-0479">Metal-binding</keyword>
<dbReference type="GO" id="GO:0008720">
    <property type="term" value="F:D-lactate dehydrogenase (NAD+) activity"/>
    <property type="evidence" value="ECO:0007669"/>
    <property type="project" value="TreeGrafter"/>
</dbReference>
<protein>
    <recommendedName>
        <fullName evidence="10">D-lactate dehydrogenase (cytochrome)</fullName>
        <ecNumber evidence="10">1.1.2.4</ecNumber>
    </recommendedName>
</protein>
<keyword evidence="7" id="KW-0560">Oxidoreductase</keyword>
<dbReference type="Pfam" id="PF13183">
    <property type="entry name" value="Fer4_8"/>
    <property type="match status" value="1"/>
</dbReference>
<dbReference type="GO" id="GO:0071949">
    <property type="term" value="F:FAD binding"/>
    <property type="evidence" value="ECO:0007669"/>
    <property type="project" value="InterPro"/>
</dbReference>
<dbReference type="Gene3D" id="3.30.465.10">
    <property type="match status" value="1"/>
</dbReference>
<dbReference type="InterPro" id="IPR016164">
    <property type="entry name" value="FAD-linked_Oxase-like_C"/>
</dbReference>